<evidence type="ECO:0008006" key="4">
    <source>
        <dbReference type="Google" id="ProtNLM"/>
    </source>
</evidence>
<keyword evidence="1" id="KW-0732">Signal</keyword>
<feature type="signal peptide" evidence="1">
    <location>
        <begin position="1"/>
        <end position="23"/>
    </location>
</feature>
<accession>A0A3E0X4W6</accession>
<feature type="chain" id="PRO_5017820702" description="TIGR03016 family PEP-CTERM system-associated outer membrane protein" evidence="1">
    <location>
        <begin position="24"/>
        <end position="527"/>
    </location>
</feature>
<organism evidence="2 3">
    <name type="scientific">Alkalilimnicola ehrlichii</name>
    <dbReference type="NCBI Taxonomy" id="351052"/>
    <lineage>
        <taxon>Bacteria</taxon>
        <taxon>Pseudomonadati</taxon>
        <taxon>Pseudomonadota</taxon>
        <taxon>Gammaproteobacteria</taxon>
        <taxon>Chromatiales</taxon>
        <taxon>Ectothiorhodospiraceae</taxon>
        <taxon>Alkalilimnicola</taxon>
    </lineage>
</organism>
<dbReference type="Proteomes" id="UP000256763">
    <property type="component" value="Unassembled WGS sequence"/>
</dbReference>
<proteinExistence type="predicted"/>
<evidence type="ECO:0000313" key="2">
    <source>
        <dbReference type="EMBL" id="RFA39576.1"/>
    </source>
</evidence>
<evidence type="ECO:0000256" key="1">
    <source>
        <dbReference type="SAM" id="SignalP"/>
    </source>
</evidence>
<dbReference type="RefSeq" id="WP_116300455.1">
    <property type="nucleotide sequence ID" value="NZ_NFZV01000001.1"/>
</dbReference>
<evidence type="ECO:0000313" key="3">
    <source>
        <dbReference type="Proteomes" id="UP000256763"/>
    </source>
</evidence>
<dbReference type="EMBL" id="NFZW01000001">
    <property type="protein sequence ID" value="RFA39576.1"/>
    <property type="molecule type" value="Genomic_DNA"/>
</dbReference>
<reference evidence="3" key="1">
    <citation type="submission" date="2017-05" db="EMBL/GenBank/DDBJ databases">
        <authorList>
            <person name="Sharma S."/>
            <person name="Sidhu C."/>
            <person name="Pinnaka A.K."/>
        </authorList>
    </citation>
    <scope>NUCLEOTIDE SEQUENCE [LARGE SCALE GENOMIC DNA]</scope>
    <source>
        <strain evidence="3">AK93</strain>
    </source>
</reference>
<sequence>MTKSLRLLCVPLILAALSGQALATEWRLTGSNTLRFEHYHITGDESSSPYAHSGSHFFNDLNLSLTRQQASGSLWRFNFAGVANYSDYRHSETGLIPERMSMLYERTDVALPFRVELGDQYMNVSRLTLQRSMKAMRLELMPLSAVDGRKHSLTLFAGAAETDWLSFDASASQYRGASWAMADNALGRLSANVVYHSRENDEGVVEHSEWVGSLLAERSFNFSHQRLHAQGEWARHFTDHETHCDRNGQDRAVTAKISGQDRLRPLSYEVSYERFGEDYAPAGTTLRSDYRGIAAQAGLGLGGGYEVSGRGHWVTYGVDSPNPVHAETFGVSMSGPLNRWAPRPILGQGEVTLQTRNSESGHIDTQATTTRLNLTLPNRGETRIGLLWSEFDSRHTVGTDRITRRVSVNHGRKGVFGRTELDLRAGFAYQEVKGNNPQQTLNPTLSLTAARAGHSIGANLGYHRFDTDVTADAGVDTYTFGMNYQYRDGPHTVGIQVDHHLRDPEAGEETESWRAGVFWRYSFDHGW</sequence>
<dbReference type="AlphaFoldDB" id="A0A3E0X4W6"/>
<dbReference type="OrthoDB" id="7063356at2"/>
<name>A0A3E0X4W6_9GAMM</name>
<comment type="caution">
    <text evidence="2">The sequence shown here is derived from an EMBL/GenBank/DDBJ whole genome shotgun (WGS) entry which is preliminary data.</text>
</comment>
<protein>
    <recommendedName>
        <fullName evidence="4">TIGR03016 family PEP-CTERM system-associated outer membrane protein</fullName>
    </recommendedName>
</protein>
<gene>
    <name evidence="2" type="ORF">CAL65_02115</name>
</gene>
<keyword evidence="3" id="KW-1185">Reference proteome</keyword>